<feature type="region of interest" description="Disordered" evidence="1">
    <location>
        <begin position="49"/>
        <end position="76"/>
    </location>
</feature>
<organism evidence="2 3">
    <name type="scientific">Musa troglodytarum</name>
    <name type="common">fe'i banana</name>
    <dbReference type="NCBI Taxonomy" id="320322"/>
    <lineage>
        <taxon>Eukaryota</taxon>
        <taxon>Viridiplantae</taxon>
        <taxon>Streptophyta</taxon>
        <taxon>Embryophyta</taxon>
        <taxon>Tracheophyta</taxon>
        <taxon>Spermatophyta</taxon>
        <taxon>Magnoliopsida</taxon>
        <taxon>Liliopsida</taxon>
        <taxon>Zingiberales</taxon>
        <taxon>Musaceae</taxon>
        <taxon>Musa</taxon>
    </lineage>
</organism>
<accession>A0A9E7H0B4</accession>
<reference evidence="2" key="1">
    <citation type="submission" date="2022-05" db="EMBL/GenBank/DDBJ databases">
        <title>The Musa troglodytarum L. genome provides insights into the mechanism of non-climacteric behaviour and enrichment of carotenoids.</title>
        <authorList>
            <person name="Wang J."/>
        </authorList>
    </citation>
    <scope>NUCLEOTIDE SEQUENCE</scope>
    <source>
        <tissue evidence="2">Leaf</tissue>
    </source>
</reference>
<dbReference type="EMBL" id="CP097510">
    <property type="protein sequence ID" value="URE24445.1"/>
    <property type="molecule type" value="Genomic_DNA"/>
</dbReference>
<evidence type="ECO:0000256" key="1">
    <source>
        <dbReference type="SAM" id="MobiDB-lite"/>
    </source>
</evidence>
<name>A0A9E7H0B4_9LILI</name>
<evidence type="ECO:0000313" key="2">
    <source>
        <dbReference type="EMBL" id="URE24445.1"/>
    </source>
</evidence>
<sequence length="180" mass="19991">MQSSPEEEEEENVIEGFGQTASLPCSPNTVCEKCYRHRSLQIQKWWSEGSSPKASPLLANPSNASRTLEPKRGGIEGNTQRWLGMEARKHRKEAVQGLRQTGWGLLHSPQRRQAMPVIKKPSLKFPTHSDPLKKTSPFPTASLLLLSYSFLLLLSLSLSLSHSLVVLLYKEPGVALCCLA</sequence>
<proteinExistence type="predicted"/>
<protein>
    <submittedName>
        <fullName evidence="2">Uncharacterized protein</fullName>
    </submittedName>
</protein>
<dbReference type="Proteomes" id="UP001055439">
    <property type="component" value="Chromosome 8"/>
</dbReference>
<evidence type="ECO:0000313" key="3">
    <source>
        <dbReference type="Proteomes" id="UP001055439"/>
    </source>
</evidence>
<dbReference type="AlphaFoldDB" id="A0A9E7H0B4"/>
<gene>
    <name evidence="2" type="ORF">MUK42_34272</name>
</gene>
<keyword evidence="3" id="KW-1185">Reference proteome</keyword>